<organism evidence="2 3">
    <name type="scientific">Neocallimastix californiae</name>
    <dbReference type="NCBI Taxonomy" id="1754190"/>
    <lineage>
        <taxon>Eukaryota</taxon>
        <taxon>Fungi</taxon>
        <taxon>Fungi incertae sedis</taxon>
        <taxon>Chytridiomycota</taxon>
        <taxon>Chytridiomycota incertae sedis</taxon>
        <taxon>Neocallimastigomycetes</taxon>
        <taxon>Neocallimastigales</taxon>
        <taxon>Neocallimastigaceae</taxon>
        <taxon>Neocallimastix</taxon>
    </lineage>
</organism>
<dbReference type="STRING" id="1754190.A0A1Y2AY40"/>
<dbReference type="EMBL" id="MCOG01000195">
    <property type="protein sequence ID" value="ORY27147.1"/>
    <property type="molecule type" value="Genomic_DNA"/>
</dbReference>
<dbReference type="OrthoDB" id="10656019at2759"/>
<gene>
    <name evidence="2" type="ORF">LY90DRAFT_513533</name>
</gene>
<dbReference type="Proteomes" id="UP000193920">
    <property type="component" value="Unassembled WGS sequence"/>
</dbReference>
<feature type="region of interest" description="Disordered" evidence="1">
    <location>
        <begin position="236"/>
        <end position="256"/>
    </location>
</feature>
<accession>A0A1Y2AY40</accession>
<dbReference type="AlphaFoldDB" id="A0A1Y2AY40"/>
<proteinExistence type="predicted"/>
<evidence type="ECO:0000256" key="1">
    <source>
        <dbReference type="SAM" id="MobiDB-lite"/>
    </source>
</evidence>
<comment type="caution">
    <text evidence="2">The sequence shown here is derived from an EMBL/GenBank/DDBJ whole genome shotgun (WGS) entry which is preliminary data.</text>
</comment>
<protein>
    <submittedName>
        <fullName evidence="2">Uncharacterized protein</fullName>
    </submittedName>
</protein>
<evidence type="ECO:0000313" key="3">
    <source>
        <dbReference type="Proteomes" id="UP000193920"/>
    </source>
</evidence>
<keyword evidence="3" id="KW-1185">Reference proteome</keyword>
<sequence length="290" mass="32898">MANLGEVFRNVGVYHLSFILSGKSQSTDSPPIPIRCRRCGGTFTKTSHTRLYCSNKRKNCSNSCTFSAPKAYLIDLYNHKIVSLSKGKDDVPLILFKNGKQVISLPFRSPNPKDKTNEDLFKPVPVKKQLTMVPSLRNHFWCKYDYCRPEMDDKEEIDVNQTLLFAEPTTASNGTTLVIATPTQDAVMKEANSREELVGKTVSNPMITEEPILKPVIPSTTKEVDILSQERLFKKPVTEGTGKRKNNPLEEDERNPSIERYLSSCQNSAPKELNQFDLDEFNRLRTENTF</sequence>
<evidence type="ECO:0000313" key="2">
    <source>
        <dbReference type="EMBL" id="ORY27147.1"/>
    </source>
</evidence>
<reference evidence="2 3" key="1">
    <citation type="submission" date="2016-08" db="EMBL/GenBank/DDBJ databases">
        <title>A Parts List for Fungal Cellulosomes Revealed by Comparative Genomics.</title>
        <authorList>
            <consortium name="DOE Joint Genome Institute"/>
            <person name="Haitjema C.H."/>
            <person name="Gilmore S.P."/>
            <person name="Henske J.K."/>
            <person name="Solomon K.V."/>
            <person name="De Groot R."/>
            <person name="Kuo A."/>
            <person name="Mondo S.J."/>
            <person name="Salamov A.A."/>
            <person name="Labutti K."/>
            <person name="Zhao Z."/>
            <person name="Chiniquy J."/>
            <person name="Barry K."/>
            <person name="Brewer H.M."/>
            <person name="Purvine S.O."/>
            <person name="Wright A.T."/>
            <person name="Boxma B."/>
            <person name="Van Alen T."/>
            <person name="Hackstein J.H."/>
            <person name="Baker S.E."/>
            <person name="Grigoriev I.V."/>
            <person name="O'Malley M.A."/>
        </authorList>
    </citation>
    <scope>NUCLEOTIDE SEQUENCE [LARGE SCALE GENOMIC DNA]</scope>
    <source>
        <strain evidence="2 3">G1</strain>
    </source>
</reference>
<name>A0A1Y2AY40_9FUNG</name>